<comment type="caution">
    <text evidence="2">The sequence shown here is derived from an EMBL/GenBank/DDBJ whole genome shotgun (WGS) entry which is preliminary data.</text>
</comment>
<feature type="transmembrane region" description="Helical" evidence="1">
    <location>
        <begin position="7"/>
        <end position="27"/>
    </location>
</feature>
<dbReference type="Proteomes" id="UP001169069">
    <property type="component" value="Unassembled WGS sequence"/>
</dbReference>
<keyword evidence="1" id="KW-0472">Membrane</keyword>
<keyword evidence="3" id="KW-1185">Reference proteome</keyword>
<sequence length="73" mass="8230">MKVMKIASIISGVVFVLYAILLLAQLWANVVSWAVFVKLTITAGVVIIVTFGIAMLYREYVEEKSMKDDKYID</sequence>
<organism evidence="2 3">
    <name type="scientific">Sulfurovum zhangzhouensis</name>
    <dbReference type="NCBI Taxonomy" id="3019067"/>
    <lineage>
        <taxon>Bacteria</taxon>
        <taxon>Pseudomonadati</taxon>
        <taxon>Campylobacterota</taxon>
        <taxon>Epsilonproteobacteria</taxon>
        <taxon>Campylobacterales</taxon>
        <taxon>Sulfurovaceae</taxon>
        <taxon>Sulfurovum</taxon>
    </lineage>
</organism>
<evidence type="ECO:0000313" key="2">
    <source>
        <dbReference type="EMBL" id="MDM5271974.1"/>
    </source>
</evidence>
<keyword evidence="1" id="KW-1133">Transmembrane helix</keyword>
<name>A0ABT7QZM2_9BACT</name>
<gene>
    <name evidence="2" type="ORF">PGH07_07270</name>
</gene>
<feature type="transmembrane region" description="Helical" evidence="1">
    <location>
        <begin position="33"/>
        <end position="57"/>
    </location>
</feature>
<reference evidence="2" key="1">
    <citation type="submission" date="2023-01" db="EMBL/GenBank/DDBJ databases">
        <title>Sulfurovum sp. zt1-1 genome assembly.</title>
        <authorList>
            <person name="Wang J."/>
        </authorList>
    </citation>
    <scope>NUCLEOTIDE SEQUENCE</scope>
    <source>
        <strain evidence="2">Zt1-1</strain>
    </source>
</reference>
<protein>
    <submittedName>
        <fullName evidence="2">Uncharacterized protein</fullName>
    </submittedName>
</protein>
<accession>A0ABT7QZM2</accession>
<evidence type="ECO:0000313" key="3">
    <source>
        <dbReference type="Proteomes" id="UP001169069"/>
    </source>
</evidence>
<evidence type="ECO:0000256" key="1">
    <source>
        <dbReference type="SAM" id="Phobius"/>
    </source>
</evidence>
<dbReference type="RefSeq" id="WP_289413704.1">
    <property type="nucleotide sequence ID" value="NZ_JAQIBD010000002.1"/>
</dbReference>
<dbReference type="EMBL" id="JAQIBD010000002">
    <property type="protein sequence ID" value="MDM5271974.1"/>
    <property type="molecule type" value="Genomic_DNA"/>
</dbReference>
<keyword evidence="1" id="KW-0812">Transmembrane</keyword>
<proteinExistence type="predicted"/>